<sequence>MPSLATPMQHSVGSSGQGNQARERNREEVKLSLFADDMIVYLENPIISAQNLLKLINNFSKVSEYKINGQKSKAFLHTNNRQTESQIMSEPPFTIATERIKYLGIQLTRDVKELFKENYKPLLNEIKEDTNKWKNIPCSWIGRINIVKMAILPKVIYGFNVIPIKLPMTFFTGLEKTTLKFIWNQKRAHIAKTILSQKNKAGGIMLPDFKLYYMATVTKTAWYWYQNMVLVPKQIYIPMEQNRGLRNNTTHYNHLIFDKPHKNKQ</sequence>
<accession>A0A8C9HTE3</accession>
<dbReference type="AlphaFoldDB" id="A0A8C9HTE3"/>
<proteinExistence type="predicted"/>
<feature type="compositionally biased region" description="Polar residues" evidence="2">
    <location>
        <begin position="1"/>
        <end position="20"/>
    </location>
</feature>
<dbReference type="InterPro" id="IPR000477">
    <property type="entry name" value="RT_dom"/>
</dbReference>
<dbReference type="Ensembl" id="ENSPTET00000037315.1">
    <property type="protein sequence ID" value="ENSPTEP00000026522.1"/>
    <property type="gene ID" value="ENSPTEG00000026568.1"/>
</dbReference>
<evidence type="ECO:0000313" key="5">
    <source>
        <dbReference type="Proteomes" id="UP000694416"/>
    </source>
</evidence>
<dbReference type="SUPFAM" id="SSF56672">
    <property type="entry name" value="DNA/RNA polymerases"/>
    <property type="match status" value="1"/>
</dbReference>
<feature type="region of interest" description="Disordered" evidence="2">
    <location>
        <begin position="1"/>
        <end position="24"/>
    </location>
</feature>
<feature type="domain" description="Reverse transcriptase" evidence="3">
    <location>
        <begin position="24"/>
        <end position="107"/>
    </location>
</feature>
<name>A0A8C9HTE3_9PRIM</name>
<keyword evidence="5" id="KW-1185">Reference proteome</keyword>
<dbReference type="Proteomes" id="UP000694416">
    <property type="component" value="Unplaced"/>
</dbReference>
<evidence type="ECO:0000256" key="1">
    <source>
        <dbReference type="ARBA" id="ARBA00012493"/>
    </source>
</evidence>
<reference evidence="4" key="2">
    <citation type="submission" date="2025-09" db="UniProtKB">
        <authorList>
            <consortium name="Ensembl"/>
        </authorList>
    </citation>
    <scope>IDENTIFICATION</scope>
</reference>
<organism evidence="4 5">
    <name type="scientific">Piliocolobus tephrosceles</name>
    <name type="common">Ugandan red Colobus</name>
    <dbReference type="NCBI Taxonomy" id="591936"/>
    <lineage>
        <taxon>Eukaryota</taxon>
        <taxon>Metazoa</taxon>
        <taxon>Chordata</taxon>
        <taxon>Craniata</taxon>
        <taxon>Vertebrata</taxon>
        <taxon>Euteleostomi</taxon>
        <taxon>Mammalia</taxon>
        <taxon>Eutheria</taxon>
        <taxon>Euarchontoglires</taxon>
        <taxon>Primates</taxon>
        <taxon>Haplorrhini</taxon>
        <taxon>Catarrhini</taxon>
        <taxon>Cercopithecidae</taxon>
        <taxon>Colobinae</taxon>
        <taxon>Piliocolobus</taxon>
    </lineage>
</organism>
<reference evidence="4" key="1">
    <citation type="submission" date="2025-08" db="UniProtKB">
        <authorList>
            <consortium name="Ensembl"/>
        </authorList>
    </citation>
    <scope>IDENTIFICATION</scope>
</reference>
<evidence type="ECO:0000259" key="3">
    <source>
        <dbReference type="Pfam" id="PF00078"/>
    </source>
</evidence>
<dbReference type="InterPro" id="IPR043502">
    <property type="entry name" value="DNA/RNA_pol_sf"/>
</dbReference>
<dbReference type="EC" id="2.7.7.49" evidence="1"/>
<evidence type="ECO:0000256" key="2">
    <source>
        <dbReference type="SAM" id="MobiDB-lite"/>
    </source>
</evidence>
<dbReference type="PANTHER" id="PTHR19446">
    <property type="entry name" value="REVERSE TRANSCRIPTASES"/>
    <property type="match status" value="1"/>
</dbReference>
<dbReference type="Pfam" id="PF00078">
    <property type="entry name" value="RVT_1"/>
    <property type="match status" value="1"/>
</dbReference>
<evidence type="ECO:0000313" key="4">
    <source>
        <dbReference type="Ensembl" id="ENSPTEP00000026522.1"/>
    </source>
</evidence>
<protein>
    <recommendedName>
        <fullName evidence="1">RNA-directed DNA polymerase</fullName>
        <ecNumber evidence="1">2.7.7.49</ecNumber>
    </recommendedName>
</protein>
<dbReference type="GO" id="GO:0003964">
    <property type="term" value="F:RNA-directed DNA polymerase activity"/>
    <property type="evidence" value="ECO:0007669"/>
    <property type="project" value="UniProtKB-EC"/>
</dbReference>